<dbReference type="InterPro" id="IPR019826">
    <property type="entry name" value="Carboxylesterase_B_AS"/>
</dbReference>
<comment type="caution">
    <text evidence="6">The sequence shown here is derived from an EMBL/GenBank/DDBJ whole genome shotgun (WGS) entry which is preliminary data.</text>
</comment>
<feature type="compositionally biased region" description="Polar residues" evidence="4">
    <location>
        <begin position="490"/>
        <end position="501"/>
    </location>
</feature>
<evidence type="ECO:0000256" key="1">
    <source>
        <dbReference type="ARBA" id="ARBA00005964"/>
    </source>
</evidence>
<comment type="similarity">
    <text evidence="1 3">Belongs to the type-B carboxylesterase/lipase family.</text>
</comment>
<feature type="region of interest" description="Disordered" evidence="4">
    <location>
        <begin position="476"/>
        <end position="501"/>
    </location>
</feature>
<keyword evidence="7" id="KW-1185">Reference proteome</keyword>
<feature type="domain" description="Carboxylesterase type B" evidence="5">
    <location>
        <begin position="2"/>
        <end position="475"/>
    </location>
</feature>
<gene>
    <name evidence="6" type="ORF">ABT211_01480</name>
</gene>
<evidence type="ECO:0000313" key="7">
    <source>
        <dbReference type="Proteomes" id="UP001490365"/>
    </source>
</evidence>
<protein>
    <recommendedName>
        <fullName evidence="3">Carboxylic ester hydrolase</fullName>
        <ecNumber evidence="3">3.1.1.-</ecNumber>
    </recommendedName>
</protein>
<evidence type="ECO:0000259" key="5">
    <source>
        <dbReference type="Pfam" id="PF00135"/>
    </source>
</evidence>
<sequence length="501" mass="52889">MTQVRVEQGLLEGNRKRGAFRFRGIPYAAPPVGELRWAAPHPPAPWDGVRDATAFGPAALQTADNGADLGAGQSEDCLYLNVWTGTVDPQARQPVMVWIHGGGFLNGAASMTDYHGTALALRGVTYVSVNYRLGAFGFLAHPEAGGNAAVQDWVAALDWVSRNITAFGGDPGNVTVFGQSAGAVAGRTLLSTPSARGLFHRVILQSAGFEPPAAVADTGYEGVVEASGRLFEQLGGSDLELLRRAPAEQVLRASRLLAGTRPAPGEVHTPANLVWRPTEDGRVVGADLSCWPEDVPVLFGHTADEARFFVRPGGTYGAPRAAADPALIYTPETLTNMTTVLGGRHAGLVAAELTGSPYEALAELVTAAIWAEPALASYRRFTELGRTAYSYRFDRVSPGNRRTGMLAFHCVEIPYVFGHLTPAGDEDYDEVDAQVSDTLAHAWTEFARTGVPSSPDGTPWPVAGRTAPQVTVVDDKAGSAPLNPGPVTELLNSLRSGASAG</sequence>
<dbReference type="EC" id="3.1.1.-" evidence="3"/>
<dbReference type="PANTHER" id="PTHR11559">
    <property type="entry name" value="CARBOXYLESTERASE"/>
    <property type="match status" value="1"/>
</dbReference>
<organism evidence="6 7">
    <name type="scientific">Streptomyces sp. 900105755</name>
    <dbReference type="NCBI Taxonomy" id="3154389"/>
    <lineage>
        <taxon>Bacteria</taxon>
        <taxon>Bacillati</taxon>
        <taxon>Actinomycetota</taxon>
        <taxon>Actinomycetes</taxon>
        <taxon>Kitasatosporales</taxon>
        <taxon>Streptomycetaceae</taxon>
        <taxon>Streptomyces</taxon>
    </lineage>
</organism>
<dbReference type="Proteomes" id="UP001490365">
    <property type="component" value="Unassembled WGS sequence"/>
</dbReference>
<dbReference type="Pfam" id="PF00135">
    <property type="entry name" value="COesterase"/>
    <property type="match status" value="1"/>
</dbReference>
<dbReference type="EMBL" id="JBEOZM010000001">
    <property type="protein sequence ID" value="MER6265963.1"/>
    <property type="molecule type" value="Genomic_DNA"/>
</dbReference>
<dbReference type="RefSeq" id="WP_351954680.1">
    <property type="nucleotide sequence ID" value="NZ_JBEOZM010000001.1"/>
</dbReference>
<evidence type="ECO:0000256" key="4">
    <source>
        <dbReference type="SAM" id="MobiDB-lite"/>
    </source>
</evidence>
<reference evidence="6 7" key="1">
    <citation type="submission" date="2024-06" db="EMBL/GenBank/DDBJ databases">
        <title>The Natural Products Discovery Center: Release of the First 8490 Sequenced Strains for Exploring Actinobacteria Biosynthetic Diversity.</title>
        <authorList>
            <person name="Kalkreuter E."/>
            <person name="Kautsar S.A."/>
            <person name="Yang D."/>
            <person name="Bader C.D."/>
            <person name="Teijaro C.N."/>
            <person name="Fluegel L."/>
            <person name="Davis C.M."/>
            <person name="Simpson J.R."/>
            <person name="Lauterbach L."/>
            <person name="Steele A.D."/>
            <person name="Gui C."/>
            <person name="Meng S."/>
            <person name="Li G."/>
            <person name="Viehrig K."/>
            <person name="Ye F."/>
            <person name="Su P."/>
            <person name="Kiefer A.F."/>
            <person name="Nichols A."/>
            <person name="Cepeda A.J."/>
            <person name="Yan W."/>
            <person name="Fan B."/>
            <person name="Jiang Y."/>
            <person name="Adhikari A."/>
            <person name="Zheng C.-J."/>
            <person name="Schuster L."/>
            <person name="Cowan T.M."/>
            <person name="Smanski M.J."/>
            <person name="Chevrette M.G."/>
            <person name="De Carvalho L.P.S."/>
            <person name="Shen B."/>
        </authorList>
    </citation>
    <scope>NUCLEOTIDE SEQUENCE [LARGE SCALE GENOMIC DNA]</scope>
    <source>
        <strain evidence="6 7">NPDC001694</strain>
    </source>
</reference>
<dbReference type="InterPro" id="IPR029058">
    <property type="entry name" value="AB_hydrolase_fold"/>
</dbReference>
<dbReference type="Gene3D" id="3.40.50.1820">
    <property type="entry name" value="alpha/beta hydrolase"/>
    <property type="match status" value="1"/>
</dbReference>
<dbReference type="SUPFAM" id="SSF53474">
    <property type="entry name" value="alpha/beta-Hydrolases"/>
    <property type="match status" value="1"/>
</dbReference>
<proteinExistence type="inferred from homology"/>
<evidence type="ECO:0000256" key="3">
    <source>
        <dbReference type="RuleBase" id="RU361235"/>
    </source>
</evidence>
<dbReference type="InterPro" id="IPR050309">
    <property type="entry name" value="Type-B_Carboxylest/Lipase"/>
</dbReference>
<dbReference type="InterPro" id="IPR002018">
    <property type="entry name" value="CarbesteraseB"/>
</dbReference>
<evidence type="ECO:0000256" key="2">
    <source>
        <dbReference type="ARBA" id="ARBA00022801"/>
    </source>
</evidence>
<keyword evidence="2 3" id="KW-0378">Hydrolase</keyword>
<evidence type="ECO:0000313" key="6">
    <source>
        <dbReference type="EMBL" id="MER6265963.1"/>
    </source>
</evidence>
<accession>A0ABV1T7E8</accession>
<name>A0ABV1T7E8_9ACTN</name>
<dbReference type="PROSITE" id="PS00122">
    <property type="entry name" value="CARBOXYLESTERASE_B_1"/>
    <property type="match status" value="1"/>
</dbReference>